<feature type="compositionally biased region" description="Polar residues" evidence="1">
    <location>
        <begin position="15"/>
        <end position="25"/>
    </location>
</feature>
<name>A0A1I7X3X1_HETBA</name>
<evidence type="ECO:0000256" key="1">
    <source>
        <dbReference type="SAM" id="MobiDB-lite"/>
    </source>
</evidence>
<organism evidence="2 3">
    <name type="scientific">Heterorhabditis bacteriophora</name>
    <name type="common">Entomopathogenic nematode worm</name>
    <dbReference type="NCBI Taxonomy" id="37862"/>
    <lineage>
        <taxon>Eukaryota</taxon>
        <taxon>Metazoa</taxon>
        <taxon>Ecdysozoa</taxon>
        <taxon>Nematoda</taxon>
        <taxon>Chromadorea</taxon>
        <taxon>Rhabditida</taxon>
        <taxon>Rhabditina</taxon>
        <taxon>Rhabditomorpha</taxon>
        <taxon>Strongyloidea</taxon>
        <taxon>Heterorhabditidae</taxon>
        <taxon>Heterorhabditis</taxon>
    </lineage>
</organism>
<dbReference type="AlphaFoldDB" id="A0A1I7X3X1"/>
<feature type="region of interest" description="Disordered" evidence="1">
    <location>
        <begin position="1"/>
        <end position="25"/>
    </location>
</feature>
<dbReference type="WBParaSite" id="Hba_12078">
    <property type="protein sequence ID" value="Hba_12078"/>
    <property type="gene ID" value="Hba_12078"/>
</dbReference>
<keyword evidence="2" id="KW-1185">Reference proteome</keyword>
<reference evidence="3" key="1">
    <citation type="submission" date="2016-11" db="UniProtKB">
        <authorList>
            <consortium name="WormBaseParasite"/>
        </authorList>
    </citation>
    <scope>IDENTIFICATION</scope>
</reference>
<evidence type="ECO:0000313" key="2">
    <source>
        <dbReference type="Proteomes" id="UP000095283"/>
    </source>
</evidence>
<evidence type="ECO:0000313" key="3">
    <source>
        <dbReference type="WBParaSite" id="Hba_12078"/>
    </source>
</evidence>
<accession>A0A1I7X3X1</accession>
<dbReference type="Proteomes" id="UP000095283">
    <property type="component" value="Unplaced"/>
</dbReference>
<protein>
    <submittedName>
        <fullName evidence="3">Uncharacterized protein</fullName>
    </submittedName>
</protein>
<sequence>MPQLNEALKNRKENSPANLLPSESSKLTFPVNRNLPSARSPAVCFSNSRNPHLSLFRTLAWFAHSTTNDYLLLNTRRSKCIRRGSTPRPPHPTSRRLPLRHDNTLCCANSPHSQAAIWMAIVEQLSLGRVCQEEGERNGDASWSRRGTDPALLYRFRMTYTTRPP</sequence>
<proteinExistence type="predicted"/>